<sequence>MKIRRLQEEVLNEIPSFNDGMEGSSTDDKTNDLAIVNFVDVGMEGASKHENIDFGSVYTTYTSLLCNDGDVALVEVSNNILTRGDLQCFRPRAKIDNIVMLFATAMTVYNQLHKSGMITRCCFNPFFALFVPTVGDDHWWCYCVNCQSRELFILDSLGHKRRTRYAIDKAMVIKEDLPIQPNTYDCGLLVMKYMELWDNQPKFDGKKMPDYTTVGLL</sequence>
<dbReference type="Pfam" id="PF02902">
    <property type="entry name" value="Peptidase_C48"/>
    <property type="match status" value="1"/>
</dbReference>
<gene>
    <name evidence="6" type="ORF">LR48_Vigan10g134300</name>
</gene>
<keyword evidence="4" id="KW-0788">Thiol protease</keyword>
<dbReference type="Gene3D" id="3.40.395.10">
    <property type="entry name" value="Adenoviral Proteinase, Chain A"/>
    <property type="match status" value="1"/>
</dbReference>
<organism evidence="6 7">
    <name type="scientific">Phaseolus angularis</name>
    <name type="common">Azuki bean</name>
    <name type="synonym">Vigna angularis</name>
    <dbReference type="NCBI Taxonomy" id="3914"/>
    <lineage>
        <taxon>Eukaryota</taxon>
        <taxon>Viridiplantae</taxon>
        <taxon>Streptophyta</taxon>
        <taxon>Embryophyta</taxon>
        <taxon>Tracheophyta</taxon>
        <taxon>Spermatophyta</taxon>
        <taxon>Magnoliopsida</taxon>
        <taxon>eudicotyledons</taxon>
        <taxon>Gunneridae</taxon>
        <taxon>Pentapetalae</taxon>
        <taxon>rosids</taxon>
        <taxon>fabids</taxon>
        <taxon>Fabales</taxon>
        <taxon>Fabaceae</taxon>
        <taxon>Papilionoideae</taxon>
        <taxon>50 kb inversion clade</taxon>
        <taxon>NPAAA clade</taxon>
        <taxon>indigoferoid/millettioid clade</taxon>
        <taxon>Phaseoleae</taxon>
        <taxon>Vigna</taxon>
    </lineage>
</organism>
<dbReference type="GO" id="GO:0016929">
    <property type="term" value="F:deSUMOylase activity"/>
    <property type="evidence" value="ECO:0007669"/>
    <property type="project" value="TreeGrafter"/>
</dbReference>
<evidence type="ECO:0000256" key="3">
    <source>
        <dbReference type="ARBA" id="ARBA00022801"/>
    </source>
</evidence>
<keyword evidence="2" id="KW-0645">Protease</keyword>
<accession>A0A0L9VK96</accession>
<feature type="domain" description="Ubiquitin-like protease family profile" evidence="5">
    <location>
        <begin position="1"/>
        <end position="197"/>
    </location>
</feature>
<dbReference type="GO" id="GO:0006508">
    <property type="term" value="P:proteolysis"/>
    <property type="evidence" value="ECO:0007669"/>
    <property type="project" value="UniProtKB-KW"/>
</dbReference>
<evidence type="ECO:0000259" key="5">
    <source>
        <dbReference type="PROSITE" id="PS50600"/>
    </source>
</evidence>
<evidence type="ECO:0000313" key="7">
    <source>
        <dbReference type="Proteomes" id="UP000053144"/>
    </source>
</evidence>
<comment type="similarity">
    <text evidence="1">Belongs to the peptidase C48 family.</text>
</comment>
<dbReference type="InterPro" id="IPR038765">
    <property type="entry name" value="Papain-like_cys_pep_sf"/>
</dbReference>
<dbReference type="SUPFAM" id="SSF54001">
    <property type="entry name" value="Cysteine proteinases"/>
    <property type="match status" value="1"/>
</dbReference>
<dbReference type="EMBL" id="CM003380">
    <property type="protein sequence ID" value="KOM55451.1"/>
    <property type="molecule type" value="Genomic_DNA"/>
</dbReference>
<proteinExistence type="inferred from homology"/>
<evidence type="ECO:0000256" key="4">
    <source>
        <dbReference type="ARBA" id="ARBA00022807"/>
    </source>
</evidence>
<protein>
    <recommendedName>
        <fullName evidence="5">Ubiquitin-like protease family profile domain-containing protein</fullName>
    </recommendedName>
</protein>
<name>A0A0L9VK96_PHAAN</name>
<keyword evidence="3" id="KW-0378">Hydrolase</keyword>
<evidence type="ECO:0000256" key="2">
    <source>
        <dbReference type="ARBA" id="ARBA00022670"/>
    </source>
</evidence>
<dbReference type="GO" id="GO:0005634">
    <property type="term" value="C:nucleus"/>
    <property type="evidence" value="ECO:0007669"/>
    <property type="project" value="TreeGrafter"/>
</dbReference>
<dbReference type="Gramene" id="KOM55451">
    <property type="protein sequence ID" value="KOM55451"/>
    <property type="gene ID" value="LR48_Vigan10g134300"/>
</dbReference>
<dbReference type="GO" id="GO:0016926">
    <property type="term" value="P:protein desumoylation"/>
    <property type="evidence" value="ECO:0007669"/>
    <property type="project" value="TreeGrafter"/>
</dbReference>
<reference evidence="7" key="1">
    <citation type="journal article" date="2015" name="Proc. Natl. Acad. Sci. U.S.A.">
        <title>Genome sequencing of adzuki bean (Vigna angularis) provides insight into high starch and low fat accumulation and domestication.</title>
        <authorList>
            <person name="Yang K."/>
            <person name="Tian Z."/>
            <person name="Chen C."/>
            <person name="Luo L."/>
            <person name="Zhao B."/>
            <person name="Wang Z."/>
            <person name="Yu L."/>
            <person name="Li Y."/>
            <person name="Sun Y."/>
            <person name="Li W."/>
            <person name="Chen Y."/>
            <person name="Li Y."/>
            <person name="Zhang Y."/>
            <person name="Ai D."/>
            <person name="Zhao J."/>
            <person name="Shang C."/>
            <person name="Ma Y."/>
            <person name="Wu B."/>
            <person name="Wang M."/>
            <person name="Gao L."/>
            <person name="Sun D."/>
            <person name="Zhang P."/>
            <person name="Guo F."/>
            <person name="Wang W."/>
            <person name="Li Y."/>
            <person name="Wang J."/>
            <person name="Varshney R.K."/>
            <person name="Wang J."/>
            <person name="Ling H.Q."/>
            <person name="Wan P."/>
        </authorList>
    </citation>
    <scope>NUCLEOTIDE SEQUENCE</scope>
    <source>
        <strain evidence="7">cv. Jingnong 6</strain>
    </source>
</reference>
<dbReference type="Proteomes" id="UP000053144">
    <property type="component" value="Chromosome 10"/>
</dbReference>
<evidence type="ECO:0000256" key="1">
    <source>
        <dbReference type="ARBA" id="ARBA00005234"/>
    </source>
</evidence>
<dbReference type="STRING" id="3914.A0A0L9VK96"/>
<dbReference type="PROSITE" id="PS50600">
    <property type="entry name" value="ULP_PROTEASE"/>
    <property type="match status" value="1"/>
</dbReference>
<dbReference type="PANTHER" id="PTHR12606">
    <property type="entry name" value="SENTRIN/SUMO-SPECIFIC PROTEASE"/>
    <property type="match status" value="1"/>
</dbReference>
<evidence type="ECO:0000313" key="6">
    <source>
        <dbReference type="EMBL" id="KOM55451.1"/>
    </source>
</evidence>
<dbReference type="PANTHER" id="PTHR12606:SF136">
    <property type="entry name" value="ULP1 PROTEASE FAMILY PROTEIN"/>
    <property type="match status" value="1"/>
</dbReference>
<dbReference type="InterPro" id="IPR003653">
    <property type="entry name" value="Peptidase_C48_C"/>
</dbReference>
<dbReference type="AlphaFoldDB" id="A0A0L9VK96"/>